<dbReference type="EMBL" id="CP017766">
    <property type="protein sequence ID" value="AUB55705.1"/>
    <property type="molecule type" value="Genomic_DNA"/>
</dbReference>
<dbReference type="InterPro" id="IPR016160">
    <property type="entry name" value="Ald_DH_CS_CYS"/>
</dbReference>
<accession>A0A2H4VC68</accession>
<keyword evidence="7" id="KW-0520">NAD</keyword>
<evidence type="ECO:0000256" key="7">
    <source>
        <dbReference type="ARBA" id="ARBA00023027"/>
    </source>
</evidence>
<evidence type="ECO:0000256" key="2">
    <source>
        <dbReference type="ARBA" id="ARBA00009986"/>
    </source>
</evidence>
<dbReference type="InterPro" id="IPR016162">
    <property type="entry name" value="Ald_DH_N"/>
</dbReference>
<comment type="similarity">
    <text evidence="2 10">Belongs to the aldehyde dehydrogenase family.</text>
</comment>
<dbReference type="InterPro" id="IPR016163">
    <property type="entry name" value="Ald_DH_C"/>
</dbReference>
<evidence type="ECO:0000256" key="9">
    <source>
        <dbReference type="PROSITE-ProRule" id="PRU10007"/>
    </source>
</evidence>
<dbReference type="Gene3D" id="3.40.309.10">
    <property type="entry name" value="Aldehyde Dehydrogenase, Chain A, domain 2"/>
    <property type="match status" value="1"/>
</dbReference>
<dbReference type="PANTHER" id="PTHR42991:SF1">
    <property type="entry name" value="ALDEHYDE DEHYDROGENASE"/>
    <property type="match status" value="1"/>
</dbReference>
<dbReference type="EC" id="1.2.1.22" evidence="4"/>
<dbReference type="PANTHER" id="PTHR42991">
    <property type="entry name" value="ALDEHYDE DEHYDROGENASE"/>
    <property type="match status" value="1"/>
</dbReference>
<evidence type="ECO:0000256" key="6">
    <source>
        <dbReference type="ARBA" id="ARBA00023002"/>
    </source>
</evidence>
<evidence type="ECO:0000256" key="8">
    <source>
        <dbReference type="ARBA" id="ARBA00049147"/>
    </source>
</evidence>
<organism evidence="12 13">
    <name type="scientific">Methanobacterium subterraneum</name>
    <dbReference type="NCBI Taxonomy" id="59277"/>
    <lineage>
        <taxon>Archaea</taxon>
        <taxon>Methanobacteriati</taxon>
        <taxon>Methanobacteriota</taxon>
        <taxon>Methanomada group</taxon>
        <taxon>Methanobacteria</taxon>
        <taxon>Methanobacteriales</taxon>
        <taxon>Methanobacteriaceae</taxon>
        <taxon>Methanobacterium</taxon>
    </lineage>
</organism>
<dbReference type="FunFam" id="3.40.309.10:FF:000009">
    <property type="entry name" value="Aldehyde dehydrogenase A"/>
    <property type="match status" value="1"/>
</dbReference>
<reference evidence="12 13" key="1">
    <citation type="submission" date="2016-10" db="EMBL/GenBank/DDBJ databases">
        <title>Comparative genomics between deep and shallow subseafloor isolates.</title>
        <authorList>
            <person name="Ishii S."/>
            <person name="Miller J.R."/>
            <person name="Sutton G."/>
            <person name="Suzuki S."/>
            <person name="Methe B."/>
            <person name="Inagaki F."/>
            <person name="Imachi H."/>
        </authorList>
    </citation>
    <scope>NUCLEOTIDE SEQUENCE [LARGE SCALE GENOMIC DNA]</scope>
    <source>
        <strain evidence="12 13">MO-MB1</strain>
    </source>
</reference>
<dbReference type="InterPro" id="IPR053404">
    <property type="entry name" value="Lactaldehyde_DH"/>
</dbReference>
<evidence type="ECO:0000256" key="4">
    <source>
        <dbReference type="ARBA" id="ARBA00013052"/>
    </source>
</evidence>
<comment type="subunit">
    <text evidence="3">Homotetramer.</text>
</comment>
<dbReference type="UniPathway" id="UPA00071"/>
<dbReference type="Pfam" id="PF00171">
    <property type="entry name" value="Aldedh"/>
    <property type="match status" value="1"/>
</dbReference>
<dbReference type="PROSITE" id="PS00070">
    <property type="entry name" value="ALDEHYDE_DEHYDR_CYS"/>
    <property type="match status" value="1"/>
</dbReference>
<feature type="domain" description="Aldehyde dehydrogenase" evidence="11">
    <location>
        <begin position="13"/>
        <end position="465"/>
    </location>
</feature>
<dbReference type="InterPro" id="IPR016161">
    <property type="entry name" value="Ald_DH/histidinol_DH"/>
</dbReference>
<evidence type="ECO:0000313" key="13">
    <source>
        <dbReference type="Proteomes" id="UP000232806"/>
    </source>
</evidence>
<sequence length="468" mass="50311">MKMLINGKGINKEDKIDVINPFNNQIVGKVPLGDAKDAKDAIHAAYKAKKSMEEMSSRKLSRILYDIHQELKEEHQEISKLITLETGKPIRDSKVEMDRSLQTLLMAAEESKRIHGETVPMDAAIAGKSVFGFTIKIPLGVVAAITPFNYPVNLAIHKIAPALAAKNTVVFKPSSKAPLAALKMAEIMDGHLPNGVVNVITGGGSVLGDEIVTSDLVNKISFTGSVPTGLSIARKAGMKKLTMELGGNDPLLVMDDADLDVAVAGAVGGSYLNAGQVCIAVKRIIVHEKVADEFINQLVSHTRKVKVGDPMDHETVMGPLIDENAAINVEQAVNKAIEDGAQLLCGGNRDGAFFDPTVLDHVEQDMELVQKETFGPVSPVIRVKDLDQAIEVANSTPYGLQAGVFTSSIENAKRAVREIESGSVLINKQSTFRTDNMPFGGFKMSGMGKEGVKYAVEDMTRSKMVVIG</sequence>
<proteinExistence type="inferred from homology"/>
<dbReference type="Proteomes" id="UP000232806">
    <property type="component" value="Chromosome"/>
</dbReference>
<keyword evidence="6 10" id="KW-0560">Oxidoreductase</keyword>
<evidence type="ECO:0000256" key="3">
    <source>
        <dbReference type="ARBA" id="ARBA00011881"/>
    </source>
</evidence>
<dbReference type="InterPro" id="IPR015590">
    <property type="entry name" value="Aldehyde_DH_dom"/>
</dbReference>
<dbReference type="FunFam" id="3.40.605.10:FF:000007">
    <property type="entry name" value="NAD/NADP-dependent betaine aldehyde dehydrogenase"/>
    <property type="match status" value="1"/>
</dbReference>
<feature type="active site" evidence="9">
    <location>
        <position position="244"/>
    </location>
</feature>
<dbReference type="NCBIfam" id="NF040648">
    <property type="entry name" value="lactal_redase_Meth"/>
    <property type="match status" value="1"/>
</dbReference>
<protein>
    <recommendedName>
        <fullName evidence="5">Lactaldehyde dehydrogenase</fullName>
        <ecNumber evidence="4">1.2.1.22</ecNumber>
    </recommendedName>
</protein>
<evidence type="ECO:0000256" key="10">
    <source>
        <dbReference type="RuleBase" id="RU003345"/>
    </source>
</evidence>
<dbReference type="AlphaFoldDB" id="A0A2H4VC68"/>
<evidence type="ECO:0000313" key="12">
    <source>
        <dbReference type="EMBL" id="AUB55705.1"/>
    </source>
</evidence>
<dbReference type="SUPFAM" id="SSF53720">
    <property type="entry name" value="ALDH-like"/>
    <property type="match status" value="1"/>
</dbReference>
<comment type="catalytic activity">
    <reaction evidence="8">
        <text>(S)-lactaldehyde + NAD(+) + H2O = (S)-lactate + NADH + 2 H(+)</text>
        <dbReference type="Rhea" id="RHEA:14277"/>
        <dbReference type="ChEBI" id="CHEBI:15377"/>
        <dbReference type="ChEBI" id="CHEBI:15378"/>
        <dbReference type="ChEBI" id="CHEBI:16651"/>
        <dbReference type="ChEBI" id="CHEBI:18041"/>
        <dbReference type="ChEBI" id="CHEBI:57540"/>
        <dbReference type="ChEBI" id="CHEBI:57945"/>
        <dbReference type="EC" id="1.2.1.22"/>
    </reaction>
</comment>
<dbReference type="OrthoDB" id="6342at2157"/>
<comment type="pathway">
    <text evidence="1">Cofactor biosynthesis; coenzyme F420 biosynthesis.</text>
</comment>
<gene>
    <name evidence="12" type="ORF">BK007_06600</name>
</gene>
<dbReference type="Gene3D" id="3.40.605.10">
    <property type="entry name" value="Aldehyde Dehydrogenase, Chain A, domain 1"/>
    <property type="match status" value="1"/>
</dbReference>
<evidence type="ECO:0000259" key="11">
    <source>
        <dbReference type="Pfam" id="PF00171"/>
    </source>
</evidence>
<name>A0A2H4VC68_9EURY</name>
<dbReference type="InterPro" id="IPR051020">
    <property type="entry name" value="ALDH-related_metabolic_enz"/>
</dbReference>
<dbReference type="PROSITE" id="PS00687">
    <property type="entry name" value="ALDEHYDE_DEHYDR_GLU"/>
    <property type="match status" value="1"/>
</dbReference>
<evidence type="ECO:0000256" key="5">
    <source>
        <dbReference type="ARBA" id="ARBA00019663"/>
    </source>
</evidence>
<dbReference type="GeneID" id="35121250"/>
<dbReference type="RefSeq" id="WP_100905682.1">
    <property type="nucleotide sequence ID" value="NZ_CP017766.1"/>
</dbReference>
<dbReference type="GO" id="GO:0008911">
    <property type="term" value="F:lactaldehyde dehydrogenase (NAD+) activity"/>
    <property type="evidence" value="ECO:0007669"/>
    <property type="project" value="UniProtKB-EC"/>
</dbReference>
<evidence type="ECO:0000256" key="1">
    <source>
        <dbReference type="ARBA" id="ARBA00005036"/>
    </source>
</evidence>
<dbReference type="InterPro" id="IPR029510">
    <property type="entry name" value="Ald_DH_CS_GLU"/>
</dbReference>